<protein>
    <recommendedName>
        <fullName evidence="3">Retrovirus-related Pol polyprotein from transposon TNT 1-94-like beta-barrel domain-containing protein</fullName>
    </recommendedName>
</protein>
<feature type="compositionally biased region" description="Low complexity" evidence="1">
    <location>
        <begin position="335"/>
        <end position="347"/>
    </location>
</feature>
<feature type="signal peptide" evidence="2">
    <location>
        <begin position="1"/>
        <end position="23"/>
    </location>
</feature>
<dbReference type="Proteomes" id="UP001153076">
    <property type="component" value="Unassembled WGS sequence"/>
</dbReference>
<keyword evidence="2" id="KW-0732">Signal</keyword>
<name>A0A9Q1K9Z5_9CARY</name>
<evidence type="ECO:0000313" key="4">
    <source>
        <dbReference type="EMBL" id="KAJ8439075.1"/>
    </source>
</evidence>
<dbReference type="Pfam" id="PF22936">
    <property type="entry name" value="Pol_BBD"/>
    <property type="match status" value="1"/>
</dbReference>
<sequence length="371" mass="41512">MAPLMATLMVASFSLGLPSLTSAGYTYSSPPSPYHYSSPPPPVHYGSPVYKSPPIHKYTPPSPVYKAPPVYTSPVYKSPAIHKYPTRSPVYKSSSIYKSPPVHEYPSPSPIYKSPPVQKHLYPCPVYKSLPIHKHPYPSPVYKSPPVHNNAFWIVDTGVSYHLSSQLHLFTKKRQLRKPIMGRLLDGSTKHMPMVGDITVCSGIILKDVLYVKDFKYNLLSVSKLLEDSNLVALFTQKGFMLRDLTTRKIVVTGNKDSRLYKLKSRRCREEHSIFDLATTSPTSQTMTEETTPAHQPSPDEPISTSSNHEASQTVPLRRTIHTYPSPSLVDKSPPHYSSPHPIYQSPVVTQPKPLSPPYVYTFPPPPYGGY</sequence>
<feature type="domain" description="Retrovirus-related Pol polyprotein from transposon TNT 1-94-like beta-barrel" evidence="3">
    <location>
        <begin position="153"/>
        <end position="227"/>
    </location>
</feature>
<dbReference type="EMBL" id="JAKOGI010000231">
    <property type="protein sequence ID" value="KAJ8439075.1"/>
    <property type="molecule type" value="Genomic_DNA"/>
</dbReference>
<evidence type="ECO:0000259" key="3">
    <source>
        <dbReference type="Pfam" id="PF22936"/>
    </source>
</evidence>
<feature type="region of interest" description="Disordered" evidence="1">
    <location>
        <begin position="279"/>
        <end position="359"/>
    </location>
</feature>
<reference evidence="4" key="1">
    <citation type="submission" date="2022-04" db="EMBL/GenBank/DDBJ databases">
        <title>Carnegiea gigantea Genome sequencing and assembly v2.</title>
        <authorList>
            <person name="Copetti D."/>
            <person name="Sanderson M.J."/>
            <person name="Burquez A."/>
            <person name="Wojciechowski M.F."/>
        </authorList>
    </citation>
    <scope>NUCLEOTIDE SEQUENCE</scope>
    <source>
        <strain evidence="4">SGP5-SGP5p</strain>
        <tissue evidence="4">Aerial part</tissue>
    </source>
</reference>
<proteinExistence type="predicted"/>
<evidence type="ECO:0000256" key="2">
    <source>
        <dbReference type="SAM" id="SignalP"/>
    </source>
</evidence>
<dbReference type="OrthoDB" id="914071at2759"/>
<comment type="caution">
    <text evidence="4">The sequence shown here is derived from an EMBL/GenBank/DDBJ whole genome shotgun (WGS) entry which is preliminary data.</text>
</comment>
<organism evidence="4 5">
    <name type="scientific">Carnegiea gigantea</name>
    <dbReference type="NCBI Taxonomy" id="171969"/>
    <lineage>
        <taxon>Eukaryota</taxon>
        <taxon>Viridiplantae</taxon>
        <taxon>Streptophyta</taxon>
        <taxon>Embryophyta</taxon>
        <taxon>Tracheophyta</taxon>
        <taxon>Spermatophyta</taxon>
        <taxon>Magnoliopsida</taxon>
        <taxon>eudicotyledons</taxon>
        <taxon>Gunneridae</taxon>
        <taxon>Pentapetalae</taxon>
        <taxon>Caryophyllales</taxon>
        <taxon>Cactineae</taxon>
        <taxon>Cactaceae</taxon>
        <taxon>Cactoideae</taxon>
        <taxon>Echinocereeae</taxon>
        <taxon>Carnegiea</taxon>
    </lineage>
</organism>
<keyword evidence="5" id="KW-1185">Reference proteome</keyword>
<feature type="chain" id="PRO_5040283853" description="Retrovirus-related Pol polyprotein from transposon TNT 1-94-like beta-barrel domain-containing protein" evidence="2">
    <location>
        <begin position="24"/>
        <end position="371"/>
    </location>
</feature>
<gene>
    <name evidence="4" type="ORF">Cgig2_018469</name>
</gene>
<dbReference type="InterPro" id="IPR054722">
    <property type="entry name" value="PolX-like_BBD"/>
</dbReference>
<dbReference type="AlphaFoldDB" id="A0A9Q1K9Z5"/>
<evidence type="ECO:0000313" key="5">
    <source>
        <dbReference type="Proteomes" id="UP001153076"/>
    </source>
</evidence>
<evidence type="ECO:0000256" key="1">
    <source>
        <dbReference type="SAM" id="MobiDB-lite"/>
    </source>
</evidence>
<feature type="compositionally biased region" description="Polar residues" evidence="1">
    <location>
        <begin position="279"/>
        <end position="295"/>
    </location>
</feature>
<feature type="compositionally biased region" description="Polar residues" evidence="1">
    <location>
        <begin position="303"/>
        <end position="315"/>
    </location>
</feature>
<accession>A0A9Q1K9Z5</accession>